<accession>A0AAF1BIV3</accession>
<protein>
    <submittedName>
        <fullName evidence="2">Uncharacterized protein</fullName>
    </submittedName>
</protein>
<reference evidence="2" key="1">
    <citation type="submission" date="2023-10" db="EMBL/GenBank/DDBJ databases">
        <authorList>
            <person name="Noh H."/>
        </authorList>
    </citation>
    <scope>NUCLEOTIDE SEQUENCE</scope>
    <source>
        <strain evidence="2">DUCC4014</strain>
    </source>
</reference>
<feature type="region of interest" description="Disordered" evidence="1">
    <location>
        <begin position="27"/>
        <end position="106"/>
    </location>
</feature>
<evidence type="ECO:0000313" key="3">
    <source>
        <dbReference type="Proteomes" id="UP000827549"/>
    </source>
</evidence>
<gene>
    <name evidence="2" type="ORF">LOC62_02G002690</name>
</gene>
<organism evidence="2 3">
    <name type="scientific">Vanrija pseudolonga</name>
    <dbReference type="NCBI Taxonomy" id="143232"/>
    <lineage>
        <taxon>Eukaryota</taxon>
        <taxon>Fungi</taxon>
        <taxon>Dikarya</taxon>
        <taxon>Basidiomycota</taxon>
        <taxon>Agaricomycotina</taxon>
        <taxon>Tremellomycetes</taxon>
        <taxon>Trichosporonales</taxon>
        <taxon>Trichosporonaceae</taxon>
        <taxon>Vanrija</taxon>
    </lineage>
</organism>
<evidence type="ECO:0000313" key="2">
    <source>
        <dbReference type="EMBL" id="WOO79155.1"/>
    </source>
</evidence>
<evidence type="ECO:0000256" key="1">
    <source>
        <dbReference type="SAM" id="MobiDB-lite"/>
    </source>
</evidence>
<feature type="compositionally biased region" description="Basic and acidic residues" evidence="1">
    <location>
        <begin position="385"/>
        <end position="399"/>
    </location>
</feature>
<feature type="compositionally biased region" description="Acidic residues" evidence="1">
    <location>
        <begin position="400"/>
        <end position="418"/>
    </location>
</feature>
<dbReference type="AlphaFoldDB" id="A0AAF1BIV3"/>
<dbReference type="GeneID" id="87805937"/>
<feature type="compositionally biased region" description="Low complexity" evidence="1">
    <location>
        <begin position="27"/>
        <end position="40"/>
    </location>
</feature>
<name>A0AAF1BIV3_9TREE</name>
<feature type="compositionally biased region" description="Low complexity" evidence="1">
    <location>
        <begin position="51"/>
        <end position="71"/>
    </location>
</feature>
<feature type="region of interest" description="Disordered" evidence="1">
    <location>
        <begin position="385"/>
        <end position="418"/>
    </location>
</feature>
<dbReference type="RefSeq" id="XP_062625187.1">
    <property type="nucleotide sequence ID" value="XM_062769203.1"/>
</dbReference>
<dbReference type="EMBL" id="CP086715">
    <property type="protein sequence ID" value="WOO79155.1"/>
    <property type="molecule type" value="Genomic_DNA"/>
</dbReference>
<proteinExistence type="predicted"/>
<sequence length="418" mass="44448">MSSSHTHNSNGPLDPTQVSFADYTAWAAGGPGHAATPTAASNASVGQVYEPRTPQTPATHPAAAAGAQPSPLVEVLSSPATALSPPNALAGQQTTQNQNQNHDQNNQNQQVTRVAVADVAPVNNWPRSQAPPVPAHTSTHTALVQAPIPSSAATTYALCPHGILYNFCGLCYGAPVAASANAAPDAAQLLGLINNQNKTISQLSDQITILQANLQTVYTEFRGVKATQQAKPGPSADQLAGMQHDLHSTRQRLGVTEYRSSVLEANLSALMPLGSDVAAIKNQFLALEKRLSTPLPYTSATQASVAVINNEIHALKQHVATLDARSLAVDQSIAGIDWKANNAYRHLELNRTELQNAIDKVEAQTMLIGNRFGSDIGRLEKKADEMEKKVGEMGKKVDEMVEEDEEEEEGELETDEEG</sequence>
<dbReference type="Proteomes" id="UP000827549">
    <property type="component" value="Chromosome 2"/>
</dbReference>
<keyword evidence="3" id="KW-1185">Reference proteome</keyword>
<feature type="compositionally biased region" description="Low complexity" evidence="1">
    <location>
        <begin position="92"/>
        <end position="106"/>
    </location>
</feature>